<name>A0A564YCD8_HYMDI</name>
<proteinExistence type="predicted"/>
<sequence length="261" mass="29358">MPRKRPSSTALSEDVSKWYAGHNRYLLESMLVFSLRRGFTRASWKIASAMRKGGIQLSSMTLWCFNAQSKCLRDMSKKIGDTKLSIILEEVSNAAEALSIAAGPESPYAKPLHSYKCHADKILMYLSLESFKGDQLSEVIVKLNQKFPPHSTDSEVQSFRAEFAKILSSIDEIRRFVSQNWLSGRDMAFKVLFDDVRNVSQHLPPTCIDQVGTRHHGLFVQAVSKTDTHLGQILLSAFKNEANGKITESKLLQIMNAMESQ</sequence>
<evidence type="ECO:0000313" key="2">
    <source>
        <dbReference type="Proteomes" id="UP000321570"/>
    </source>
</evidence>
<accession>A0A564YCD8</accession>
<dbReference type="AlphaFoldDB" id="A0A564YCD8"/>
<protein>
    <submittedName>
        <fullName evidence="1">Uncharacterized protein</fullName>
    </submittedName>
</protein>
<reference evidence="1 2" key="1">
    <citation type="submission" date="2019-07" db="EMBL/GenBank/DDBJ databases">
        <authorList>
            <person name="Jastrzebski P J."/>
            <person name="Paukszto L."/>
            <person name="Jastrzebski P J."/>
        </authorList>
    </citation>
    <scope>NUCLEOTIDE SEQUENCE [LARGE SCALE GENOMIC DNA]</scope>
    <source>
        <strain evidence="1 2">WMS-il1</strain>
    </source>
</reference>
<dbReference type="Proteomes" id="UP000321570">
    <property type="component" value="Unassembled WGS sequence"/>
</dbReference>
<organism evidence="1 2">
    <name type="scientific">Hymenolepis diminuta</name>
    <name type="common">Rat tapeworm</name>
    <dbReference type="NCBI Taxonomy" id="6216"/>
    <lineage>
        <taxon>Eukaryota</taxon>
        <taxon>Metazoa</taxon>
        <taxon>Spiralia</taxon>
        <taxon>Lophotrochozoa</taxon>
        <taxon>Platyhelminthes</taxon>
        <taxon>Cestoda</taxon>
        <taxon>Eucestoda</taxon>
        <taxon>Cyclophyllidea</taxon>
        <taxon>Hymenolepididae</taxon>
        <taxon>Hymenolepis</taxon>
    </lineage>
</organism>
<gene>
    <name evidence="1" type="ORF">WMSIL1_LOCUS4540</name>
</gene>
<keyword evidence="2" id="KW-1185">Reference proteome</keyword>
<evidence type="ECO:0000313" key="1">
    <source>
        <dbReference type="EMBL" id="VUZ44253.1"/>
    </source>
</evidence>
<dbReference type="EMBL" id="CABIJS010000123">
    <property type="protein sequence ID" value="VUZ44253.1"/>
    <property type="molecule type" value="Genomic_DNA"/>
</dbReference>